<dbReference type="InterPro" id="IPR012340">
    <property type="entry name" value="NA-bd_OB-fold"/>
</dbReference>
<comment type="similarity">
    <text evidence="2">Belongs to the IF-1 family.</text>
</comment>
<keyword evidence="8" id="KW-0934">Plastid</keyword>
<dbReference type="PANTHER" id="PTHR33370">
    <property type="entry name" value="TRANSLATION INITIATION FACTOR IF-1, CHLOROPLASTIC"/>
    <property type="match status" value="1"/>
</dbReference>
<sequence length="72" mass="8406">MKDQKRIHEGLITESLPNDMLQVRLNRNSVSGRVRHCFIHVLAGDRIKIEVSRYDSNGGRLIYRLRNKDSND</sequence>
<dbReference type="GeneID" id="55749345"/>
<comment type="function">
    <text evidence="1">One of the essential components for the initiation of protein synthesis. Stabilizes the binding of IF-2 and IF-3 on the 30S subunit to which N-formylmethionyl-tRNA(fMet) subsequently binds. Helps modulate mRNA selection, yielding the 30S pre-initiation complex (PIC). Upon addition of the 50S ribosomal subunit IF-1, IF-2 and IF-3 are released leaving the mature 70S translation initiation complex.</text>
</comment>
<dbReference type="GO" id="GO:0043022">
    <property type="term" value="F:ribosome binding"/>
    <property type="evidence" value="ECO:0007669"/>
    <property type="project" value="TreeGrafter"/>
</dbReference>
<evidence type="ECO:0000259" key="7">
    <source>
        <dbReference type="PROSITE" id="PS50832"/>
    </source>
</evidence>
<evidence type="ECO:0000256" key="3">
    <source>
        <dbReference type="ARBA" id="ARBA00011599"/>
    </source>
</evidence>
<dbReference type="NCBIfam" id="TIGR00008">
    <property type="entry name" value="infA"/>
    <property type="match status" value="1"/>
</dbReference>
<feature type="domain" description="S1-like" evidence="7">
    <location>
        <begin position="30"/>
        <end position="66"/>
    </location>
</feature>
<reference evidence="8" key="1">
    <citation type="journal article" date="2019" name="Mitochondrial DNA Part B Resour">
        <title>The complete chloroplast genome sequence of Canarium album.</title>
        <authorList>
            <person name="Wang Y."/>
            <person name="Hao J."/>
            <person name="Lu B."/>
        </authorList>
    </citation>
    <scope>NUCLEOTIDE SEQUENCE</scope>
</reference>
<evidence type="ECO:0000256" key="2">
    <source>
        <dbReference type="ARBA" id="ARBA00010939"/>
    </source>
</evidence>
<dbReference type="RefSeq" id="YP_009861841.1">
    <property type="nucleotide sequence ID" value="NC_048982.1"/>
</dbReference>
<evidence type="ECO:0000256" key="5">
    <source>
        <dbReference type="ARBA" id="ARBA00022917"/>
    </source>
</evidence>
<dbReference type="GO" id="GO:0003743">
    <property type="term" value="F:translation initiation factor activity"/>
    <property type="evidence" value="ECO:0007669"/>
    <property type="project" value="UniProtKB-UniRule"/>
</dbReference>
<dbReference type="AlphaFoldDB" id="A0A6M8AQY2"/>
<dbReference type="GO" id="GO:0003723">
    <property type="term" value="F:RNA binding"/>
    <property type="evidence" value="ECO:0007669"/>
    <property type="project" value="InterPro"/>
</dbReference>
<accession>A0A6M8AQY2</accession>
<dbReference type="GO" id="GO:0005829">
    <property type="term" value="C:cytosol"/>
    <property type="evidence" value="ECO:0007669"/>
    <property type="project" value="TreeGrafter"/>
</dbReference>
<dbReference type="SUPFAM" id="SSF50249">
    <property type="entry name" value="Nucleic acid-binding proteins"/>
    <property type="match status" value="1"/>
</dbReference>
<gene>
    <name evidence="8" type="primary">infA</name>
</gene>
<dbReference type="InterPro" id="IPR006196">
    <property type="entry name" value="RNA-binding_domain_S1_IF1"/>
</dbReference>
<proteinExistence type="inferred from homology"/>
<dbReference type="Gene3D" id="2.40.50.140">
    <property type="entry name" value="Nucleic acid-binding proteins"/>
    <property type="match status" value="1"/>
</dbReference>
<dbReference type="InterPro" id="IPR004368">
    <property type="entry name" value="TIF_IF1"/>
</dbReference>
<evidence type="ECO:0000313" key="8">
    <source>
        <dbReference type="EMBL" id="QKD75869.1"/>
    </source>
</evidence>
<protein>
    <submittedName>
        <fullName evidence="8">Translation initiation factor 1</fullName>
    </submittedName>
</protein>
<name>A0A6M8AQY2_9ROSI</name>
<dbReference type="PANTHER" id="PTHR33370:SF1">
    <property type="entry name" value="TRANSLATION INITIATION FACTOR IF-1, CHLOROPLASTIC"/>
    <property type="match status" value="1"/>
</dbReference>
<evidence type="ECO:0000256" key="6">
    <source>
        <dbReference type="PROSITE-ProRule" id="PRU00181"/>
    </source>
</evidence>
<keyword evidence="8" id="KW-0150">Chloroplast</keyword>
<geneLocation type="chloroplast" evidence="8"/>
<evidence type="ECO:0000256" key="4">
    <source>
        <dbReference type="ARBA" id="ARBA00022540"/>
    </source>
</evidence>
<dbReference type="PROSITE" id="PS50832">
    <property type="entry name" value="S1_IF1_TYPE"/>
    <property type="match status" value="1"/>
</dbReference>
<comment type="subunit">
    <text evidence="3">Component of the 30S ribosomal translation pre-initiation complex which assembles on the 30S ribosome in the order IF-2 and IF-3, IF-1 and N-formylmethionyl-tRNA(fMet); mRNA recruitment can occur at any time during PIC assembly.</text>
</comment>
<keyword evidence="5 6" id="KW-0648">Protein biosynthesis</keyword>
<dbReference type="EMBL" id="MN106250">
    <property type="protein sequence ID" value="QKD75869.1"/>
    <property type="molecule type" value="Genomic_DNA"/>
</dbReference>
<organism evidence="8">
    <name type="scientific">Canarium album</name>
    <dbReference type="NCBI Taxonomy" id="300208"/>
    <lineage>
        <taxon>Eukaryota</taxon>
        <taxon>Viridiplantae</taxon>
        <taxon>Streptophyta</taxon>
        <taxon>Embryophyta</taxon>
        <taxon>Tracheophyta</taxon>
        <taxon>Spermatophyta</taxon>
        <taxon>Magnoliopsida</taxon>
        <taxon>eudicotyledons</taxon>
        <taxon>Gunneridae</taxon>
        <taxon>Pentapetalae</taxon>
        <taxon>rosids</taxon>
        <taxon>malvids</taxon>
        <taxon>Sapindales</taxon>
        <taxon>Burseraceae</taxon>
        <taxon>Canarium</taxon>
    </lineage>
</organism>
<dbReference type="Pfam" id="PF01176">
    <property type="entry name" value="eIF-1a"/>
    <property type="match status" value="1"/>
</dbReference>
<evidence type="ECO:0000256" key="1">
    <source>
        <dbReference type="ARBA" id="ARBA00003935"/>
    </source>
</evidence>
<keyword evidence="4 6" id="KW-0396">Initiation factor</keyword>